<dbReference type="GO" id="GO:0000178">
    <property type="term" value="C:exosome (RNase complex)"/>
    <property type="evidence" value="ECO:0007669"/>
    <property type="project" value="TreeGrafter"/>
</dbReference>
<dbReference type="Pfam" id="PF04000">
    <property type="entry name" value="Sas10_Utp3"/>
    <property type="match status" value="1"/>
</dbReference>
<keyword evidence="5 6" id="KW-0539">Nucleus</keyword>
<comment type="similarity">
    <text evidence="2 6">Belongs to the C1D family.</text>
</comment>
<dbReference type="GO" id="GO:0010468">
    <property type="term" value="P:regulation of gene expression"/>
    <property type="evidence" value="ECO:0007669"/>
    <property type="project" value="TreeGrafter"/>
</dbReference>
<evidence type="ECO:0000313" key="9">
    <source>
        <dbReference type="Proteomes" id="UP001320420"/>
    </source>
</evidence>
<feature type="compositionally biased region" description="Basic residues" evidence="7">
    <location>
        <begin position="205"/>
        <end position="225"/>
    </location>
</feature>
<keyword evidence="3 6" id="KW-0698">rRNA processing</keyword>
<feature type="region of interest" description="Disordered" evidence="7">
    <location>
        <begin position="149"/>
        <end position="225"/>
    </location>
</feature>
<protein>
    <recommendedName>
        <fullName evidence="6">Exosome complex protein</fullName>
    </recommendedName>
</protein>
<dbReference type="PANTHER" id="PTHR15341">
    <property type="entry name" value="SUN-COR STEROID HORMONE RECEPTOR CO-REPRESSOR"/>
    <property type="match status" value="1"/>
</dbReference>
<name>A0AAN9UYD8_9PEZI</name>
<evidence type="ECO:0000256" key="2">
    <source>
        <dbReference type="ARBA" id="ARBA00009154"/>
    </source>
</evidence>
<comment type="function">
    <text evidence="6">Required for exosome-dependent processing of pre-rRNA and small nucleolar RNA (snRNA) precursors. Involved in processing of 35S pre-rRNA at the A0, A1 and A2 sites.</text>
</comment>
<evidence type="ECO:0000313" key="8">
    <source>
        <dbReference type="EMBL" id="KAK7756643.1"/>
    </source>
</evidence>
<evidence type="ECO:0000256" key="7">
    <source>
        <dbReference type="SAM" id="MobiDB-lite"/>
    </source>
</evidence>
<reference evidence="8 9" key="1">
    <citation type="submission" date="2024-02" db="EMBL/GenBank/DDBJ databases">
        <title>De novo assembly and annotation of 12 fungi associated with fruit tree decline syndrome in Ontario, Canada.</title>
        <authorList>
            <person name="Sulman M."/>
            <person name="Ellouze W."/>
            <person name="Ilyukhin E."/>
        </authorList>
    </citation>
    <scope>NUCLEOTIDE SEQUENCE [LARGE SCALE GENOMIC DNA]</scope>
    <source>
        <strain evidence="8 9">M11/M66-122</strain>
    </source>
</reference>
<dbReference type="PANTHER" id="PTHR15341:SF3">
    <property type="entry name" value="NUCLEAR NUCLEIC ACID-BINDING PROTEIN C1D"/>
    <property type="match status" value="1"/>
</dbReference>
<evidence type="ECO:0000256" key="6">
    <source>
        <dbReference type="RuleBase" id="RU368003"/>
    </source>
</evidence>
<dbReference type="EMBL" id="JAKJXP020000006">
    <property type="protein sequence ID" value="KAK7756643.1"/>
    <property type="molecule type" value="Genomic_DNA"/>
</dbReference>
<dbReference type="GO" id="GO:0003723">
    <property type="term" value="F:RNA binding"/>
    <property type="evidence" value="ECO:0007669"/>
    <property type="project" value="UniProtKB-UniRule"/>
</dbReference>
<feature type="compositionally biased region" description="Low complexity" evidence="7">
    <location>
        <begin position="168"/>
        <end position="186"/>
    </location>
</feature>
<gene>
    <name evidence="8" type="ORF">SLS62_001480</name>
</gene>
<evidence type="ECO:0000256" key="4">
    <source>
        <dbReference type="ARBA" id="ARBA00022884"/>
    </source>
</evidence>
<keyword evidence="9" id="KW-1185">Reference proteome</keyword>
<comment type="subcellular location">
    <subcellularLocation>
        <location evidence="1 6">Nucleus</location>
    </subcellularLocation>
</comment>
<evidence type="ECO:0000256" key="3">
    <source>
        <dbReference type="ARBA" id="ARBA00022552"/>
    </source>
</evidence>
<evidence type="ECO:0000256" key="5">
    <source>
        <dbReference type="ARBA" id="ARBA00023242"/>
    </source>
</evidence>
<dbReference type="AlphaFoldDB" id="A0AAN9UYD8"/>
<evidence type="ECO:0000256" key="1">
    <source>
        <dbReference type="ARBA" id="ARBA00004123"/>
    </source>
</evidence>
<comment type="caution">
    <text evidence="8">The sequence shown here is derived from an EMBL/GenBank/DDBJ whole genome shotgun (WGS) entry which is preliminary data.</text>
</comment>
<dbReference type="GO" id="GO:0003677">
    <property type="term" value="F:DNA binding"/>
    <property type="evidence" value="ECO:0007669"/>
    <property type="project" value="TreeGrafter"/>
</dbReference>
<dbReference type="InterPro" id="IPR007146">
    <property type="entry name" value="Sas10/Utp3/C1D"/>
</dbReference>
<dbReference type="GO" id="GO:0005730">
    <property type="term" value="C:nucleolus"/>
    <property type="evidence" value="ECO:0007669"/>
    <property type="project" value="TreeGrafter"/>
</dbReference>
<dbReference type="Proteomes" id="UP001320420">
    <property type="component" value="Unassembled WGS sequence"/>
</dbReference>
<sequence>MDVTDILPQIDRLDGELDTLDAALQPLLGSVSDVAAKLPLLDKAKLYVLVTYSIESMLFSSLRLNAVDAKNHPVFKELTRVRQYFEKIKNIENPAPPPPKPDQSLNKEAAIRFIRADLADNKEVNTKLTEMIAKERAKAALKASAATAALQKSSGGGGLGKRKGTTDAAAAEAAAGEESGPSSEESGVAKSASEPRKGQGEPPAKKSKKKDRKEKKDKKAKKDHK</sequence>
<organism evidence="8 9">
    <name type="scientific">Diatrype stigma</name>
    <dbReference type="NCBI Taxonomy" id="117547"/>
    <lineage>
        <taxon>Eukaryota</taxon>
        <taxon>Fungi</taxon>
        <taxon>Dikarya</taxon>
        <taxon>Ascomycota</taxon>
        <taxon>Pezizomycotina</taxon>
        <taxon>Sordariomycetes</taxon>
        <taxon>Xylariomycetidae</taxon>
        <taxon>Xylariales</taxon>
        <taxon>Diatrypaceae</taxon>
        <taxon>Diatrype</taxon>
    </lineage>
</organism>
<dbReference type="InterPro" id="IPR011082">
    <property type="entry name" value="Exosome-assoc_fac/DNA_repair"/>
</dbReference>
<accession>A0AAN9UYD8</accession>
<dbReference type="GO" id="GO:0000460">
    <property type="term" value="P:maturation of 5.8S rRNA"/>
    <property type="evidence" value="ECO:0007669"/>
    <property type="project" value="TreeGrafter"/>
</dbReference>
<proteinExistence type="inferred from homology"/>
<keyword evidence="4 6" id="KW-0694">RNA-binding</keyword>